<keyword evidence="2" id="KW-1185">Reference proteome</keyword>
<protein>
    <submittedName>
        <fullName evidence="1">Uncharacterized protein</fullName>
    </submittedName>
</protein>
<dbReference type="EMBL" id="CM042019">
    <property type="protein sequence ID" value="KAI3824638.1"/>
    <property type="molecule type" value="Genomic_DNA"/>
</dbReference>
<sequence length="111" mass="12274">MWKVAGLAMVSVICFTASSVVSFFTNIPALYHCDWRSIGGIYASLLLIVYYFIGSSIPSAFVLWIMRELPPTVAINLPGEPRTLTFVNDYSPTTEPQHWTTITTAQNQGLG</sequence>
<accession>A0ACB9JX91</accession>
<evidence type="ECO:0000313" key="1">
    <source>
        <dbReference type="EMBL" id="KAI3824638.1"/>
    </source>
</evidence>
<comment type="caution">
    <text evidence="1">The sequence shown here is derived from an EMBL/GenBank/DDBJ whole genome shotgun (WGS) entry which is preliminary data.</text>
</comment>
<proteinExistence type="predicted"/>
<evidence type="ECO:0000313" key="2">
    <source>
        <dbReference type="Proteomes" id="UP001056120"/>
    </source>
</evidence>
<reference evidence="2" key="1">
    <citation type="journal article" date="2022" name="Mol. Ecol. Resour.">
        <title>The genomes of chicory, endive, great burdock and yacon provide insights into Asteraceae palaeo-polyploidization history and plant inulin production.</title>
        <authorList>
            <person name="Fan W."/>
            <person name="Wang S."/>
            <person name="Wang H."/>
            <person name="Wang A."/>
            <person name="Jiang F."/>
            <person name="Liu H."/>
            <person name="Zhao H."/>
            <person name="Xu D."/>
            <person name="Zhang Y."/>
        </authorList>
    </citation>
    <scope>NUCLEOTIDE SEQUENCE [LARGE SCALE GENOMIC DNA]</scope>
    <source>
        <strain evidence="2">cv. Yunnan</strain>
    </source>
</reference>
<organism evidence="1 2">
    <name type="scientific">Smallanthus sonchifolius</name>
    <dbReference type="NCBI Taxonomy" id="185202"/>
    <lineage>
        <taxon>Eukaryota</taxon>
        <taxon>Viridiplantae</taxon>
        <taxon>Streptophyta</taxon>
        <taxon>Embryophyta</taxon>
        <taxon>Tracheophyta</taxon>
        <taxon>Spermatophyta</taxon>
        <taxon>Magnoliopsida</taxon>
        <taxon>eudicotyledons</taxon>
        <taxon>Gunneridae</taxon>
        <taxon>Pentapetalae</taxon>
        <taxon>asterids</taxon>
        <taxon>campanulids</taxon>
        <taxon>Asterales</taxon>
        <taxon>Asteraceae</taxon>
        <taxon>Asteroideae</taxon>
        <taxon>Heliantheae alliance</taxon>
        <taxon>Millerieae</taxon>
        <taxon>Smallanthus</taxon>
    </lineage>
</organism>
<name>A0ACB9JX91_9ASTR</name>
<reference evidence="1 2" key="2">
    <citation type="journal article" date="2022" name="Mol. Ecol. Resour.">
        <title>The genomes of chicory, endive, great burdock and yacon provide insights into Asteraceae paleo-polyploidization history and plant inulin production.</title>
        <authorList>
            <person name="Fan W."/>
            <person name="Wang S."/>
            <person name="Wang H."/>
            <person name="Wang A."/>
            <person name="Jiang F."/>
            <person name="Liu H."/>
            <person name="Zhao H."/>
            <person name="Xu D."/>
            <person name="Zhang Y."/>
        </authorList>
    </citation>
    <scope>NUCLEOTIDE SEQUENCE [LARGE SCALE GENOMIC DNA]</scope>
    <source>
        <strain evidence="2">cv. Yunnan</strain>
        <tissue evidence="1">Leaves</tissue>
    </source>
</reference>
<dbReference type="Proteomes" id="UP001056120">
    <property type="component" value="Linkage Group LG02"/>
</dbReference>
<gene>
    <name evidence="1" type="ORF">L1987_06104</name>
</gene>